<dbReference type="InterPro" id="IPR053141">
    <property type="entry name" value="Mycobact_SerProt_Inhib_Rv3364c"/>
</dbReference>
<sequence>MTDQDRPTGELGWLLDNLVSQVPETRHAIVLSEDGLPVARSSGLQQAGAEHLAAVASGLQSLARGVGKHFDGGGVRQTVIELERLFLFVTDAGRGARLAVIAGENVDAGLIAYEMNMLVTQVGRFLSAAPRNEGA</sequence>
<accession>A0ABN3KQA2</accession>
<dbReference type="EMBL" id="BAAATA010000001">
    <property type="protein sequence ID" value="GAA2469405.1"/>
    <property type="molecule type" value="Genomic_DNA"/>
</dbReference>
<dbReference type="PANTHER" id="PTHR36222">
    <property type="entry name" value="SERINE PROTEASE INHIBITOR RV3364C"/>
    <property type="match status" value="1"/>
</dbReference>
<reference evidence="2 3" key="1">
    <citation type="journal article" date="2019" name="Int. J. Syst. Evol. Microbiol.">
        <title>The Global Catalogue of Microorganisms (GCM) 10K type strain sequencing project: providing services to taxonomists for standard genome sequencing and annotation.</title>
        <authorList>
            <consortium name="The Broad Institute Genomics Platform"/>
            <consortium name="The Broad Institute Genome Sequencing Center for Infectious Disease"/>
            <person name="Wu L."/>
            <person name="Ma J."/>
        </authorList>
    </citation>
    <scope>NUCLEOTIDE SEQUENCE [LARGE SCALE GENOMIC DNA]</scope>
    <source>
        <strain evidence="2 3">JCM 6307</strain>
    </source>
</reference>
<dbReference type="Gene3D" id="3.30.450.30">
    <property type="entry name" value="Dynein light chain 2a, cytoplasmic"/>
    <property type="match status" value="1"/>
</dbReference>
<dbReference type="SUPFAM" id="SSF103196">
    <property type="entry name" value="Roadblock/LC7 domain"/>
    <property type="match status" value="1"/>
</dbReference>
<dbReference type="Pfam" id="PF03259">
    <property type="entry name" value="Robl_LC7"/>
    <property type="match status" value="1"/>
</dbReference>
<evidence type="ECO:0000259" key="1">
    <source>
        <dbReference type="SMART" id="SM00960"/>
    </source>
</evidence>
<gene>
    <name evidence="2" type="ORF">GCM10010406_00960</name>
</gene>
<dbReference type="Proteomes" id="UP001501358">
    <property type="component" value="Unassembled WGS sequence"/>
</dbReference>
<protein>
    <submittedName>
        <fullName evidence="2">Roadblock/LC7 domain-containing protein</fullName>
    </submittedName>
</protein>
<proteinExistence type="predicted"/>
<dbReference type="InterPro" id="IPR004942">
    <property type="entry name" value="Roadblock/LAMTOR2_dom"/>
</dbReference>
<organism evidence="2 3">
    <name type="scientific">Streptomyces thermolineatus</name>
    <dbReference type="NCBI Taxonomy" id="44033"/>
    <lineage>
        <taxon>Bacteria</taxon>
        <taxon>Bacillati</taxon>
        <taxon>Actinomycetota</taxon>
        <taxon>Actinomycetes</taxon>
        <taxon>Kitasatosporales</taxon>
        <taxon>Streptomycetaceae</taxon>
        <taxon>Streptomyces</taxon>
    </lineage>
</organism>
<feature type="domain" description="Roadblock/LAMTOR2" evidence="1">
    <location>
        <begin position="12"/>
        <end position="102"/>
    </location>
</feature>
<name>A0ABN3KQA2_9ACTN</name>
<evidence type="ECO:0000313" key="2">
    <source>
        <dbReference type="EMBL" id="GAA2469405.1"/>
    </source>
</evidence>
<dbReference type="PANTHER" id="PTHR36222:SF1">
    <property type="entry name" value="SERINE PROTEASE INHIBITOR RV3364C"/>
    <property type="match status" value="1"/>
</dbReference>
<comment type="caution">
    <text evidence="2">The sequence shown here is derived from an EMBL/GenBank/DDBJ whole genome shotgun (WGS) entry which is preliminary data.</text>
</comment>
<keyword evidence="3" id="KW-1185">Reference proteome</keyword>
<dbReference type="SMART" id="SM00960">
    <property type="entry name" value="Robl_LC7"/>
    <property type="match status" value="1"/>
</dbReference>
<dbReference type="RefSeq" id="WP_344381091.1">
    <property type="nucleotide sequence ID" value="NZ_BAAATA010000001.1"/>
</dbReference>
<evidence type="ECO:0000313" key="3">
    <source>
        <dbReference type="Proteomes" id="UP001501358"/>
    </source>
</evidence>